<feature type="region of interest" description="Disordered" evidence="1">
    <location>
        <begin position="33"/>
        <end position="54"/>
    </location>
</feature>
<evidence type="ECO:0000313" key="2">
    <source>
        <dbReference type="EMBL" id="CQR65848.1"/>
    </source>
</evidence>
<feature type="region of interest" description="Disordered" evidence="1">
    <location>
        <begin position="73"/>
        <end position="97"/>
    </location>
</feature>
<feature type="region of interest" description="Disordered" evidence="1">
    <location>
        <begin position="1433"/>
        <end position="1496"/>
    </location>
</feature>
<feature type="compositionally biased region" description="Low complexity" evidence="1">
    <location>
        <begin position="338"/>
        <end position="354"/>
    </location>
</feature>
<feature type="compositionally biased region" description="Basic and acidic residues" evidence="1">
    <location>
        <begin position="1460"/>
        <end position="1479"/>
    </location>
</feature>
<proteinExistence type="predicted"/>
<reference evidence="2 3" key="1">
    <citation type="submission" date="2015-02" db="EMBL/GenBank/DDBJ databases">
        <authorList>
            <person name="Gomez-Escribano P.J."/>
        </authorList>
    </citation>
    <scope>NUCLEOTIDE SEQUENCE [LARGE SCALE GENOMIC DNA]</scope>
    <source>
        <strain evidence="3">C34 (DSM 42122 / NRRL B-24963)</strain>
    </source>
</reference>
<feature type="region of interest" description="Disordered" evidence="1">
    <location>
        <begin position="724"/>
        <end position="761"/>
    </location>
</feature>
<feature type="region of interest" description="Disordered" evidence="1">
    <location>
        <begin position="808"/>
        <end position="838"/>
    </location>
</feature>
<sequence>MKFEQSVLWTVLPAGLSEDGSQVKVSVFVTPRLGVPDTDPAAQPPQEPERGTLQPFRDFLSWPGRVKDATFEFGPGDGVSPSFSGPVRPSGPAPDTASWEKLFHKDIPLEPYAFDSMAGRAETAHTYSAKDVSDTTRAFYRQAATEDPERPPEMRSLRQRMMSSEGESEGEGAASLAIRMRQSFAELEDFHRPPLRSTPTIGSGEAPPPPPPEPPDPDFHQMLTSLGDHPVLLRHLGLILDFLLPAERIPVSSGEHLLSVIPHWVSELGPRSQDLCPRTRYVFLPDRKVFVPAPRAFATDPLASPALGVVALPEADFSLEQADIDSAALKLAQLARDPAGADDAAPDPTTQPPRSKGLAPVRTQGISLVRDGRKGDLATGFEKTVKDNDAAVAVLEERKRAGEQAPSRPDSAAMPQLFAEDLIRGHRMDIWDSTRERWYSLHARTVAYRPPGGGEPLLTATDEGFFQVNLASPPADADSDDLYVPERLMTWEGWSLSAPRPGRVLGIGEGAPDEVVEPANEARTRLPLEIDIKVQKGSLPRLRFGHGYRIRLRTVDLAGNGLTLGAADDLVDQDDHGDRVLPGDGPLVFRRFESVPAPVVVPRTPLAEGASVTRMVIRSTPGSEPGPAGGETPGTQPRIVVLANVQPGRTNDDVRLVQQALIARNHPIPAGATGHFGRQTQDAYAAEQREQGFRGGDADGVPGCRSLTELGRKSGFAVDCDAAAGTPGTAGEVPRDGEPARTAEQYAADRNSSPPVTTGRHPPFSGVDERHLVAPKASLQCVERHGLLDGAIGSRDRAAREAGYALASRENGSLDDPAQPDVEVEPVDSPAADPEHPVTTVRHTGEHIEPPYLRDPLGDGALLLDLPGMREGEAFEVPWGGSVWHRPRSFRLRLAEGDAPPRFDESSRVLTVSLPKGRAATIRVCSAIRFDETLMGMASWCRERPAPRPAPAVAPEDRERAARQEEEDRQRASSALELAAAGRHWMFTPWQELTLVHAVQRPLKQPVLELLPEAPRPAGATAEHLAGTIRLDQGSTDRIELVARWTEVVDEGDEGRNERPMTTPVFDLLTAKLLLQGEPGTAPATLQDGTLTFSTRRAEAAGATQPEKQEFGDTRHRRVFYHPVAGTAFGDCFPPQLAEHDPSALTVAGAAVEHSVPSSARPTAPRVLYCVPTLSFETAEGPPGTVVRRRRGRGIRVFLQRPWFSSGDGELLGVILGPVTGAGVPAADAPGVTLMGRDPIHRSAEVVAPTVSMFTNAVRPAEELTPVAPEGAHSTVTVVGFAPRFDPQGDRWFCDLDLDTGNACLPFLRLALVRWQPNSIAGCEISPVVVTDLVQTLPDRELRVKLDGTPTVSVTGPSYDPVDSPPPRITATVQRRSEDISDEDLAWVTLHDTTVTLTSVDAASTRTPSYIGQVPLPPGARRDRLRLLIMETDGIPPDAGTPPTTPGPVVYCDTVPLGEGQRRRDDHDGADDHRGDHHRDDHHRHDHRRGDHDRHR</sequence>
<dbReference type="SUPFAM" id="SSF47090">
    <property type="entry name" value="PGBD-like"/>
    <property type="match status" value="1"/>
</dbReference>
<protein>
    <recommendedName>
        <fullName evidence="4">Peptidoglycan binding-like domain-containing protein</fullName>
    </recommendedName>
</protein>
<dbReference type="Gene3D" id="1.10.101.10">
    <property type="entry name" value="PGBD-like superfamily/PGBD"/>
    <property type="match status" value="1"/>
</dbReference>
<accession>A0A0F7W5A6</accession>
<dbReference type="RefSeq" id="WP_029387186.1">
    <property type="nucleotide sequence ID" value="NZ_AZSD01000516.1"/>
</dbReference>
<feature type="region of interest" description="Disordered" evidence="1">
    <location>
        <begin position="188"/>
        <end position="219"/>
    </location>
</feature>
<evidence type="ECO:0000256" key="1">
    <source>
        <dbReference type="SAM" id="MobiDB-lite"/>
    </source>
</evidence>
<dbReference type="InterPro" id="IPR036365">
    <property type="entry name" value="PGBD-like_sf"/>
</dbReference>
<dbReference type="EMBL" id="LN831790">
    <property type="protein sequence ID" value="CQR65848.1"/>
    <property type="molecule type" value="Genomic_DNA"/>
</dbReference>
<dbReference type="KEGG" id="sle:sle_63940"/>
<name>A0A0F7W5A6_STRLW</name>
<gene>
    <name evidence="2" type="primary">sle_63940</name>
</gene>
<feature type="region of interest" description="Disordered" evidence="1">
    <location>
        <begin position="142"/>
        <end position="173"/>
    </location>
</feature>
<feature type="region of interest" description="Disordered" evidence="1">
    <location>
        <begin position="338"/>
        <end position="363"/>
    </location>
</feature>
<evidence type="ECO:0000313" key="3">
    <source>
        <dbReference type="Proteomes" id="UP000035016"/>
    </source>
</evidence>
<evidence type="ECO:0008006" key="4">
    <source>
        <dbReference type="Google" id="ProtNLM"/>
    </source>
</evidence>
<feature type="compositionally biased region" description="Basic and acidic residues" evidence="1">
    <location>
        <begin position="147"/>
        <end position="156"/>
    </location>
</feature>
<organism evidence="2 3">
    <name type="scientific">Streptomyces leeuwenhoekii</name>
    <dbReference type="NCBI Taxonomy" id="1437453"/>
    <lineage>
        <taxon>Bacteria</taxon>
        <taxon>Bacillati</taxon>
        <taxon>Actinomycetota</taxon>
        <taxon>Actinomycetes</taxon>
        <taxon>Kitasatosporales</taxon>
        <taxon>Streptomycetaceae</taxon>
        <taxon>Streptomyces</taxon>
    </lineage>
</organism>
<feature type="region of interest" description="Disordered" evidence="1">
    <location>
        <begin position="943"/>
        <end position="973"/>
    </location>
</feature>
<feature type="compositionally biased region" description="Basic and acidic residues" evidence="1">
    <location>
        <begin position="955"/>
        <end position="971"/>
    </location>
</feature>
<dbReference type="InterPro" id="IPR036366">
    <property type="entry name" value="PGBDSf"/>
</dbReference>
<dbReference type="Proteomes" id="UP000035016">
    <property type="component" value="Chromosome Chromosome"/>
</dbReference>